<dbReference type="PANTHER" id="PTHR47163:SF2">
    <property type="entry name" value="SI:DKEY-17M8.2"/>
    <property type="match status" value="1"/>
</dbReference>
<dbReference type="Pfam" id="PF12762">
    <property type="entry name" value="DDE_Tnp_IS1595"/>
    <property type="match status" value="1"/>
</dbReference>
<organism evidence="2 3">
    <name type="scientific">Argiope bruennichi</name>
    <name type="common">Wasp spider</name>
    <name type="synonym">Aranea bruennichi</name>
    <dbReference type="NCBI Taxonomy" id="94029"/>
    <lineage>
        <taxon>Eukaryota</taxon>
        <taxon>Metazoa</taxon>
        <taxon>Ecdysozoa</taxon>
        <taxon>Arthropoda</taxon>
        <taxon>Chelicerata</taxon>
        <taxon>Arachnida</taxon>
        <taxon>Araneae</taxon>
        <taxon>Araneomorphae</taxon>
        <taxon>Entelegynae</taxon>
        <taxon>Araneoidea</taxon>
        <taxon>Araneidae</taxon>
        <taxon>Argiope</taxon>
    </lineage>
</organism>
<protein>
    <submittedName>
        <fullName evidence="2">Putative transposase-like protein like</fullName>
    </submittedName>
</protein>
<sequence length="313" mass="35618">MAGMNVTYEESLKLMFFFDLKRLGAKACVEWCMKMGLIADGRKCAECGQGMNLTERKDLGDGVNWVCRRQGHYCKVSIRANSWFANSRMDLSTVLLATAMWVKGCTHSFIMEEADIARQTTTDWMSFCREVCVCMLVNESVKLGGQGKIVEIDESKFGKRKYNKGKMVEGAWVFGGVERYSNKCFMTVVQDRTSETLLSVLKEWVIPGSTVMSDCWKSYDCLSEEGFVHLTVNHSLTFKDPDTGAHTNSIEGTWAACKRSLKGTRRVKDGMDGYLAEYIWRRCHRSGVKSTTRQFFESIIKVYPPNKEIEKDE</sequence>
<evidence type="ECO:0000259" key="1">
    <source>
        <dbReference type="SMART" id="SM01126"/>
    </source>
</evidence>
<dbReference type="EMBL" id="JABXBU010000584">
    <property type="protein sequence ID" value="KAF8784142.1"/>
    <property type="molecule type" value="Genomic_DNA"/>
</dbReference>
<dbReference type="AlphaFoldDB" id="A0A8T0F0Z4"/>
<name>A0A8T0F0Z4_ARGBR</name>
<feature type="domain" description="ISXO2-like transposase" evidence="1">
    <location>
        <begin position="142"/>
        <end position="283"/>
    </location>
</feature>
<dbReference type="InterPro" id="IPR024445">
    <property type="entry name" value="Tnp_ISXO2-like"/>
</dbReference>
<dbReference type="InterPro" id="IPR053164">
    <property type="entry name" value="IS1016-like_transposase"/>
</dbReference>
<proteinExistence type="predicted"/>
<evidence type="ECO:0000313" key="2">
    <source>
        <dbReference type="EMBL" id="KAF8784142.1"/>
    </source>
</evidence>
<evidence type="ECO:0000313" key="3">
    <source>
        <dbReference type="Proteomes" id="UP000807504"/>
    </source>
</evidence>
<gene>
    <name evidence="2" type="ORF">HNY73_011629</name>
</gene>
<dbReference type="Proteomes" id="UP000807504">
    <property type="component" value="Unassembled WGS sequence"/>
</dbReference>
<dbReference type="SMART" id="SM01126">
    <property type="entry name" value="DDE_Tnp_IS1595"/>
    <property type="match status" value="1"/>
</dbReference>
<reference evidence="2" key="1">
    <citation type="journal article" date="2020" name="bioRxiv">
        <title>Chromosome-level reference genome of the European wasp spider Argiope bruennichi: a resource for studies on range expansion and evolutionary adaptation.</title>
        <authorList>
            <person name="Sheffer M.M."/>
            <person name="Hoppe A."/>
            <person name="Krehenwinkel H."/>
            <person name="Uhl G."/>
            <person name="Kuss A.W."/>
            <person name="Jensen L."/>
            <person name="Jensen C."/>
            <person name="Gillespie R.G."/>
            <person name="Hoff K.J."/>
            <person name="Prost S."/>
        </authorList>
    </citation>
    <scope>NUCLEOTIDE SEQUENCE</scope>
</reference>
<comment type="caution">
    <text evidence="2">The sequence shown here is derived from an EMBL/GenBank/DDBJ whole genome shotgun (WGS) entry which is preliminary data.</text>
</comment>
<keyword evidence="3" id="KW-1185">Reference proteome</keyword>
<reference evidence="2" key="2">
    <citation type="submission" date="2020-06" db="EMBL/GenBank/DDBJ databases">
        <authorList>
            <person name="Sheffer M."/>
        </authorList>
    </citation>
    <scope>NUCLEOTIDE SEQUENCE</scope>
</reference>
<dbReference type="NCBIfam" id="NF033547">
    <property type="entry name" value="transpos_IS1595"/>
    <property type="match status" value="1"/>
</dbReference>
<dbReference type="PANTHER" id="PTHR47163">
    <property type="entry name" value="DDE_TNP_IS1595 DOMAIN-CONTAINING PROTEIN"/>
    <property type="match status" value="1"/>
</dbReference>
<accession>A0A8T0F0Z4</accession>